<dbReference type="GO" id="GO:0030234">
    <property type="term" value="F:enzyme regulator activity"/>
    <property type="evidence" value="ECO:0007669"/>
    <property type="project" value="InterPro"/>
</dbReference>
<dbReference type="InterPro" id="IPR017918">
    <property type="entry name" value="N-reg_PII_CS"/>
</dbReference>
<dbReference type="PROSITE" id="PS51343">
    <property type="entry name" value="PII_GLNB_DOM"/>
    <property type="match status" value="1"/>
</dbReference>
<comment type="similarity">
    <text evidence="1">Belongs to the P(II) protein family.</text>
</comment>
<dbReference type="Proteomes" id="UP000294545">
    <property type="component" value="Unassembled WGS sequence"/>
</dbReference>
<dbReference type="SUPFAM" id="SSF54913">
    <property type="entry name" value="GlnB-like"/>
    <property type="match status" value="1"/>
</dbReference>
<keyword evidence="3" id="KW-1185">Reference proteome</keyword>
<dbReference type="InterPro" id="IPR011322">
    <property type="entry name" value="N-reg_PII-like_a/b"/>
</dbReference>
<dbReference type="AlphaFoldDB" id="A0A4V2Q097"/>
<comment type="caution">
    <text evidence="2">The sequence shown here is derived from an EMBL/GenBank/DDBJ whole genome shotgun (WGS) entry which is preliminary data.</text>
</comment>
<proteinExistence type="inferred from homology"/>
<organism evidence="2 3">
    <name type="scientific">Natranaerovirga hydrolytica</name>
    <dbReference type="NCBI Taxonomy" id="680378"/>
    <lineage>
        <taxon>Bacteria</taxon>
        <taxon>Bacillati</taxon>
        <taxon>Bacillota</taxon>
        <taxon>Clostridia</taxon>
        <taxon>Lachnospirales</taxon>
        <taxon>Natranaerovirgaceae</taxon>
        <taxon>Natranaerovirga</taxon>
    </lineage>
</organism>
<dbReference type="PANTHER" id="PTHR30115">
    <property type="entry name" value="NITROGEN REGULATORY PROTEIN P-II"/>
    <property type="match status" value="1"/>
</dbReference>
<dbReference type="SMART" id="SM00938">
    <property type="entry name" value="P-II"/>
    <property type="match status" value="1"/>
</dbReference>
<dbReference type="GO" id="GO:0006808">
    <property type="term" value="P:regulation of nitrogen utilization"/>
    <property type="evidence" value="ECO:0007669"/>
    <property type="project" value="InterPro"/>
</dbReference>
<dbReference type="PANTHER" id="PTHR30115:SF11">
    <property type="entry name" value="NITROGEN REGULATORY PROTEIN P-II HOMOLOG"/>
    <property type="match status" value="1"/>
</dbReference>
<sequence>MKEVIAIIRMDKINDTKKALQEAGFPSMTCRRVSGRGKKKVDYALIQELIDGKPIGDPNTLESISESHRLISKRMIIVVVKDEEVKKLVDTIIEVNQTGNMGDGKIFVKNIEEVIRVRTDEIGIEAV</sequence>
<dbReference type="OrthoDB" id="9802729at2"/>
<dbReference type="Pfam" id="PF00543">
    <property type="entry name" value="P-II"/>
    <property type="match status" value="1"/>
</dbReference>
<dbReference type="PROSITE" id="PS00638">
    <property type="entry name" value="PII_GLNB_CTER"/>
    <property type="match status" value="1"/>
</dbReference>
<dbReference type="InterPro" id="IPR015867">
    <property type="entry name" value="N-reg_PII/ATP_PRibTrfase_C"/>
</dbReference>
<dbReference type="GO" id="GO:0005524">
    <property type="term" value="F:ATP binding"/>
    <property type="evidence" value="ECO:0007669"/>
    <property type="project" value="TreeGrafter"/>
</dbReference>
<dbReference type="Gene3D" id="3.30.70.120">
    <property type="match status" value="1"/>
</dbReference>
<accession>A0A4V2Q097</accession>
<name>A0A4V2Q097_9FIRM</name>
<dbReference type="PRINTS" id="PR00340">
    <property type="entry name" value="PIIGLNB"/>
</dbReference>
<evidence type="ECO:0000313" key="3">
    <source>
        <dbReference type="Proteomes" id="UP000294545"/>
    </source>
</evidence>
<protein>
    <submittedName>
        <fullName evidence="2">Nitrogen regulatory protein P-II family</fullName>
    </submittedName>
</protein>
<evidence type="ECO:0000313" key="2">
    <source>
        <dbReference type="EMBL" id="TCK92901.1"/>
    </source>
</evidence>
<dbReference type="EMBL" id="SMGQ01000013">
    <property type="protein sequence ID" value="TCK92901.1"/>
    <property type="molecule type" value="Genomic_DNA"/>
</dbReference>
<dbReference type="GO" id="GO:0005829">
    <property type="term" value="C:cytosol"/>
    <property type="evidence" value="ECO:0007669"/>
    <property type="project" value="TreeGrafter"/>
</dbReference>
<gene>
    <name evidence="2" type="ORF">EDC19_2057</name>
</gene>
<reference evidence="2 3" key="1">
    <citation type="submission" date="2019-03" db="EMBL/GenBank/DDBJ databases">
        <title>Genomic Encyclopedia of Type Strains, Phase IV (KMG-IV): sequencing the most valuable type-strain genomes for metagenomic binning, comparative biology and taxonomic classification.</title>
        <authorList>
            <person name="Goeker M."/>
        </authorList>
    </citation>
    <scope>NUCLEOTIDE SEQUENCE [LARGE SCALE GENOMIC DNA]</scope>
    <source>
        <strain evidence="2 3">DSM 24176</strain>
    </source>
</reference>
<evidence type="ECO:0000256" key="1">
    <source>
        <dbReference type="RuleBase" id="RU003936"/>
    </source>
</evidence>
<dbReference type="InterPro" id="IPR002187">
    <property type="entry name" value="N-reg_PII"/>
</dbReference>
<dbReference type="RefSeq" id="WP_132282751.1">
    <property type="nucleotide sequence ID" value="NZ_SMGQ01000013.1"/>
</dbReference>